<reference evidence="9" key="1">
    <citation type="journal article" date="2005" name="Environ. Microbiol.">
        <title>Genetic and functional properties of uncultivated thermophilic crenarchaeotes from a subsurface gold mine as revealed by analysis of genome fragments.</title>
        <authorList>
            <person name="Nunoura T."/>
            <person name="Hirayama H."/>
            <person name="Takami H."/>
            <person name="Oida H."/>
            <person name="Nishi S."/>
            <person name="Shimamura S."/>
            <person name="Suzuki Y."/>
            <person name="Inagaki F."/>
            <person name="Takai K."/>
            <person name="Nealson K.H."/>
            <person name="Horikoshi K."/>
        </authorList>
    </citation>
    <scope>NUCLEOTIDE SEQUENCE</scope>
</reference>
<feature type="transmembrane region" description="Helical" evidence="7">
    <location>
        <begin position="6"/>
        <end position="29"/>
    </location>
</feature>
<feature type="transmembrane region" description="Helical" evidence="7">
    <location>
        <begin position="144"/>
        <end position="172"/>
    </location>
</feature>
<evidence type="ECO:0000313" key="9">
    <source>
        <dbReference type="EMBL" id="BAL56889.1"/>
    </source>
</evidence>
<comment type="similarity">
    <text evidence="2">Belongs to the chromate ion transporter (CHR) (TC 2.A.51) family.</text>
</comment>
<evidence type="ECO:0000256" key="4">
    <source>
        <dbReference type="ARBA" id="ARBA00022692"/>
    </source>
</evidence>
<keyword evidence="4 7" id="KW-0812">Transmembrane</keyword>
<feature type="transmembrane region" description="Helical" evidence="7">
    <location>
        <begin position="103"/>
        <end position="124"/>
    </location>
</feature>
<dbReference type="AlphaFoldDB" id="H5SL53"/>
<proteinExistence type="inferred from homology"/>
<organism evidence="9">
    <name type="scientific">uncultured Chloroflexota bacterium</name>
    <dbReference type="NCBI Taxonomy" id="166587"/>
    <lineage>
        <taxon>Bacteria</taxon>
        <taxon>Bacillati</taxon>
        <taxon>Chloroflexota</taxon>
        <taxon>environmental samples</taxon>
    </lineage>
</organism>
<keyword evidence="5 7" id="KW-1133">Transmembrane helix</keyword>
<reference evidence="9" key="2">
    <citation type="journal article" date="2012" name="PLoS ONE">
        <title>A Deeply Branching Thermophilic Bacterium with an Ancient Acetyl-CoA Pathway Dominates a Subsurface Ecosystem.</title>
        <authorList>
            <person name="Takami H."/>
            <person name="Noguchi H."/>
            <person name="Takaki Y."/>
            <person name="Uchiyama I."/>
            <person name="Toyoda A."/>
            <person name="Nishi S."/>
            <person name="Chee G.-J."/>
            <person name="Arai W."/>
            <person name="Nunoura T."/>
            <person name="Itoh T."/>
            <person name="Hattori M."/>
            <person name="Takai K."/>
        </authorList>
    </citation>
    <scope>NUCLEOTIDE SEQUENCE</scope>
</reference>
<dbReference type="PANTHER" id="PTHR43663">
    <property type="entry name" value="CHROMATE TRANSPORT PROTEIN-RELATED"/>
    <property type="match status" value="1"/>
</dbReference>
<evidence type="ECO:0000313" key="8">
    <source>
        <dbReference type="EMBL" id="BAL54656.1"/>
    </source>
</evidence>
<dbReference type="EMBL" id="AP011760">
    <property type="protein sequence ID" value="BAL56889.1"/>
    <property type="molecule type" value="Genomic_DNA"/>
</dbReference>
<evidence type="ECO:0000256" key="2">
    <source>
        <dbReference type="ARBA" id="ARBA00005262"/>
    </source>
</evidence>
<evidence type="ECO:0000256" key="6">
    <source>
        <dbReference type="ARBA" id="ARBA00023136"/>
    </source>
</evidence>
<comment type="subcellular location">
    <subcellularLocation>
        <location evidence="1">Cell membrane</location>
        <topology evidence="1">Multi-pass membrane protein</topology>
    </subcellularLocation>
</comment>
<dbReference type="EMBL" id="AP011696">
    <property type="protein sequence ID" value="BAL54656.1"/>
    <property type="molecule type" value="Genomic_DNA"/>
</dbReference>
<gene>
    <name evidence="8" type="ORF">HGMM_F17E05C16</name>
    <name evidence="9" type="ORF">HGMM_F44F02C30</name>
</gene>
<keyword evidence="6 7" id="KW-0472">Membrane</keyword>
<dbReference type="Pfam" id="PF02417">
    <property type="entry name" value="Chromate_transp"/>
    <property type="match status" value="1"/>
</dbReference>
<protein>
    <submittedName>
        <fullName evidence="9">Chromate transporter</fullName>
    </submittedName>
</protein>
<dbReference type="InterPro" id="IPR052518">
    <property type="entry name" value="CHR_Transporter"/>
</dbReference>
<evidence type="ECO:0000256" key="5">
    <source>
        <dbReference type="ARBA" id="ARBA00022989"/>
    </source>
</evidence>
<sequence>MDWLWLFWTFLKVNLLSISGLTSIGLLHHEVVGKLVDDAEFVQAVSFASVLPGSDALQLAMFIGMKSRGAFGALLALIGSLLPPTVLMLGLVLLLYRVRREAWISSFVEGMSPAVAVLMLWTAWKLLRSGVSGSLLDWRVLLLGSASLLAFLFDFPPALVLLVSGLAGILIFQ</sequence>
<dbReference type="GO" id="GO:0015109">
    <property type="term" value="F:chromate transmembrane transporter activity"/>
    <property type="evidence" value="ECO:0007669"/>
    <property type="project" value="InterPro"/>
</dbReference>
<dbReference type="PANTHER" id="PTHR43663:SF1">
    <property type="entry name" value="CHROMATE TRANSPORTER"/>
    <property type="match status" value="1"/>
</dbReference>
<evidence type="ECO:0000256" key="1">
    <source>
        <dbReference type="ARBA" id="ARBA00004651"/>
    </source>
</evidence>
<keyword evidence="3" id="KW-1003">Cell membrane</keyword>
<feature type="transmembrane region" description="Helical" evidence="7">
    <location>
        <begin position="70"/>
        <end position="96"/>
    </location>
</feature>
<accession>H5SL53</accession>
<dbReference type="InterPro" id="IPR003370">
    <property type="entry name" value="Chromate_transpt"/>
</dbReference>
<evidence type="ECO:0000256" key="7">
    <source>
        <dbReference type="SAM" id="Phobius"/>
    </source>
</evidence>
<name>H5SL53_9CHLR</name>
<dbReference type="GO" id="GO:0005886">
    <property type="term" value="C:plasma membrane"/>
    <property type="evidence" value="ECO:0007669"/>
    <property type="project" value="UniProtKB-SubCell"/>
</dbReference>
<evidence type="ECO:0000256" key="3">
    <source>
        <dbReference type="ARBA" id="ARBA00022475"/>
    </source>
</evidence>